<feature type="transmembrane region" description="Helical" evidence="8">
    <location>
        <begin position="98"/>
        <end position="122"/>
    </location>
</feature>
<dbReference type="Proteomes" id="UP001206595">
    <property type="component" value="Unassembled WGS sequence"/>
</dbReference>
<evidence type="ECO:0000256" key="6">
    <source>
        <dbReference type="ARBA" id="ARBA00022989"/>
    </source>
</evidence>
<feature type="transmembrane region" description="Helical" evidence="8">
    <location>
        <begin position="143"/>
        <end position="162"/>
    </location>
</feature>
<keyword evidence="10" id="KW-1185">Reference proteome</keyword>
<feature type="transmembrane region" description="Helical" evidence="8">
    <location>
        <begin position="174"/>
        <end position="198"/>
    </location>
</feature>
<organism evidence="9 10">
    <name type="scientific">Umbelopsis ramanniana AG</name>
    <dbReference type="NCBI Taxonomy" id="1314678"/>
    <lineage>
        <taxon>Eukaryota</taxon>
        <taxon>Fungi</taxon>
        <taxon>Fungi incertae sedis</taxon>
        <taxon>Mucoromycota</taxon>
        <taxon>Mucoromycotina</taxon>
        <taxon>Umbelopsidomycetes</taxon>
        <taxon>Umbelopsidales</taxon>
        <taxon>Umbelopsidaceae</taxon>
        <taxon>Umbelopsis</taxon>
    </lineage>
</organism>
<feature type="transmembrane region" description="Helical" evidence="8">
    <location>
        <begin position="69"/>
        <end position="92"/>
    </location>
</feature>
<dbReference type="GeneID" id="75918251"/>
<evidence type="ECO:0000313" key="10">
    <source>
        <dbReference type="Proteomes" id="UP001206595"/>
    </source>
</evidence>
<comment type="caution">
    <text evidence="9">The sequence shown here is derived from an EMBL/GenBank/DDBJ whole genome shotgun (WGS) entry which is preliminary data.</text>
</comment>
<protein>
    <recommendedName>
        <fullName evidence="11">Glycosylphosphatidylinositol anchor biosynthesis protein 11</fullName>
    </recommendedName>
</protein>
<dbReference type="RefSeq" id="XP_051447735.1">
    <property type="nucleotide sequence ID" value="XM_051592909.1"/>
</dbReference>
<comment type="pathway">
    <text evidence="2">Glycolipid biosynthesis; glycosylphosphatidylinositol-anchor biosynthesis.</text>
</comment>
<dbReference type="GO" id="GO:0005789">
    <property type="term" value="C:endoplasmic reticulum membrane"/>
    <property type="evidence" value="ECO:0007669"/>
    <property type="project" value="UniProtKB-SubCell"/>
</dbReference>
<keyword evidence="3" id="KW-0337">GPI-anchor biosynthesis</keyword>
<dbReference type="InterPro" id="IPR009580">
    <property type="entry name" value="GPI_biosynthesis_protein_Pig-F"/>
</dbReference>
<evidence type="ECO:0000256" key="4">
    <source>
        <dbReference type="ARBA" id="ARBA00022692"/>
    </source>
</evidence>
<gene>
    <name evidence="9" type="ORF">K450DRAFT_269081</name>
</gene>
<dbReference type="GO" id="GO:0006506">
    <property type="term" value="P:GPI anchor biosynthetic process"/>
    <property type="evidence" value="ECO:0007669"/>
    <property type="project" value="UniProtKB-KW"/>
</dbReference>
<evidence type="ECO:0000256" key="5">
    <source>
        <dbReference type="ARBA" id="ARBA00022824"/>
    </source>
</evidence>
<proteinExistence type="predicted"/>
<evidence type="ECO:0000256" key="2">
    <source>
        <dbReference type="ARBA" id="ARBA00004687"/>
    </source>
</evidence>
<reference evidence="9" key="1">
    <citation type="submission" date="2021-06" db="EMBL/GenBank/DDBJ databases">
        <authorList>
            <consortium name="DOE Joint Genome Institute"/>
            <person name="Mondo S.J."/>
            <person name="Amses K.R."/>
            <person name="Simmons D.R."/>
            <person name="Longcore J.E."/>
            <person name="Seto K."/>
            <person name="Alves G.H."/>
            <person name="Bonds A.E."/>
            <person name="Quandt C.A."/>
            <person name="Davis W.J."/>
            <person name="Chang Y."/>
            <person name="Letcher P.M."/>
            <person name="Powell M.J."/>
            <person name="Kuo A."/>
            <person name="Labutti K."/>
            <person name="Pangilinan J."/>
            <person name="Andreopoulos W."/>
            <person name="Tritt A."/>
            <person name="Riley R."/>
            <person name="Hundley H."/>
            <person name="Johnson J."/>
            <person name="Lipzen A."/>
            <person name="Barry K."/>
            <person name="Berbee M.L."/>
            <person name="Buchler N.E."/>
            <person name="Grigoriev I.V."/>
            <person name="Spatafora J.W."/>
            <person name="Stajich J.E."/>
            <person name="James T.Y."/>
        </authorList>
    </citation>
    <scope>NUCLEOTIDE SEQUENCE</scope>
    <source>
        <strain evidence="9">AG</strain>
    </source>
</reference>
<comment type="subcellular location">
    <subcellularLocation>
        <location evidence="1">Endoplasmic reticulum membrane</location>
        <topology evidence="1">Multi-pass membrane protein</topology>
    </subcellularLocation>
</comment>
<accession>A0AAD5EGZ5</accession>
<evidence type="ECO:0000256" key="1">
    <source>
        <dbReference type="ARBA" id="ARBA00004477"/>
    </source>
</evidence>
<keyword evidence="7 8" id="KW-0472">Membrane</keyword>
<dbReference type="AlphaFoldDB" id="A0AAD5EGZ5"/>
<sequence length="210" mass="23032">MLPQNRECTWWPALASSLLTAASLFKTSSKELYRQPLECLIAALPLIIVGNLAITLFNNRNGYGSLPLIIRCLASGLVLTAVIHGFTVLLGASLVDKFWSTLSFSALVANITVFSVVNQLGITQSELYVRVFMQHRPSSNAEVAAYMQTISILIGAWLGAIVIPLDWERPWQRWPVSCVLGALLGQAVGAVGTIVLYLMPESEEDKRKDE</sequence>
<name>A0AAD5EGZ5_UMBRA</name>
<evidence type="ECO:0000256" key="7">
    <source>
        <dbReference type="ARBA" id="ARBA00023136"/>
    </source>
</evidence>
<evidence type="ECO:0008006" key="11">
    <source>
        <dbReference type="Google" id="ProtNLM"/>
    </source>
</evidence>
<evidence type="ECO:0000256" key="8">
    <source>
        <dbReference type="SAM" id="Phobius"/>
    </source>
</evidence>
<keyword evidence="4 8" id="KW-0812">Transmembrane</keyword>
<feature type="transmembrane region" description="Helical" evidence="8">
    <location>
        <begin position="40"/>
        <end position="57"/>
    </location>
</feature>
<dbReference type="EMBL" id="MU620899">
    <property type="protein sequence ID" value="KAI8582731.1"/>
    <property type="molecule type" value="Genomic_DNA"/>
</dbReference>
<keyword evidence="5" id="KW-0256">Endoplasmic reticulum</keyword>
<reference evidence="9" key="2">
    <citation type="journal article" date="2022" name="Proc. Natl. Acad. Sci. U.S.A.">
        <title>Diploid-dominant life cycles characterize the early evolution of Fungi.</title>
        <authorList>
            <person name="Amses K.R."/>
            <person name="Simmons D.R."/>
            <person name="Longcore J.E."/>
            <person name="Mondo S.J."/>
            <person name="Seto K."/>
            <person name="Jeronimo G.H."/>
            <person name="Bonds A.E."/>
            <person name="Quandt C.A."/>
            <person name="Davis W.J."/>
            <person name="Chang Y."/>
            <person name="Federici B.A."/>
            <person name="Kuo A."/>
            <person name="LaButti K."/>
            <person name="Pangilinan J."/>
            <person name="Andreopoulos W."/>
            <person name="Tritt A."/>
            <person name="Riley R."/>
            <person name="Hundley H."/>
            <person name="Johnson J."/>
            <person name="Lipzen A."/>
            <person name="Barry K."/>
            <person name="Lang B.F."/>
            <person name="Cuomo C.A."/>
            <person name="Buchler N.E."/>
            <person name="Grigoriev I.V."/>
            <person name="Spatafora J.W."/>
            <person name="Stajich J.E."/>
            <person name="James T.Y."/>
        </authorList>
    </citation>
    <scope>NUCLEOTIDE SEQUENCE</scope>
    <source>
        <strain evidence="9">AG</strain>
    </source>
</reference>
<dbReference type="Pfam" id="PF06699">
    <property type="entry name" value="PIG-F"/>
    <property type="match status" value="1"/>
</dbReference>
<evidence type="ECO:0000313" key="9">
    <source>
        <dbReference type="EMBL" id="KAI8582731.1"/>
    </source>
</evidence>
<keyword evidence="6 8" id="KW-1133">Transmembrane helix</keyword>
<evidence type="ECO:0000256" key="3">
    <source>
        <dbReference type="ARBA" id="ARBA00022502"/>
    </source>
</evidence>